<evidence type="ECO:0000313" key="3">
    <source>
        <dbReference type="Proteomes" id="UP000184699"/>
    </source>
</evidence>
<feature type="transmembrane region" description="Helical" evidence="1">
    <location>
        <begin position="262"/>
        <end position="287"/>
    </location>
</feature>
<keyword evidence="1" id="KW-0472">Membrane</keyword>
<dbReference type="OrthoDB" id="4794482at2"/>
<keyword evidence="3" id="KW-1185">Reference proteome</keyword>
<evidence type="ECO:0000313" key="2">
    <source>
        <dbReference type="EMBL" id="SIO22229.1"/>
    </source>
</evidence>
<keyword evidence="1" id="KW-0812">Transmembrane</keyword>
<feature type="transmembrane region" description="Helical" evidence="1">
    <location>
        <begin position="112"/>
        <end position="135"/>
    </location>
</feature>
<gene>
    <name evidence="2" type="ORF">SAMN05443544_3417</name>
</gene>
<dbReference type="AlphaFoldDB" id="A0A1N6HRD0"/>
<dbReference type="RefSeq" id="WP_074261494.1">
    <property type="nucleotide sequence ID" value="NZ_FSRJ01000004.1"/>
</dbReference>
<accession>A0A1N6HRD0</accession>
<dbReference type="EMBL" id="FSRJ01000004">
    <property type="protein sequence ID" value="SIO22229.1"/>
    <property type="molecule type" value="Genomic_DNA"/>
</dbReference>
<dbReference type="Proteomes" id="UP000184699">
    <property type="component" value="Unassembled WGS sequence"/>
</dbReference>
<feature type="transmembrane region" description="Helical" evidence="1">
    <location>
        <begin position="210"/>
        <end position="233"/>
    </location>
</feature>
<dbReference type="STRING" id="232089.SAMN05443544_3417"/>
<feature type="transmembrane region" description="Helical" evidence="1">
    <location>
        <begin position="142"/>
        <end position="164"/>
    </location>
</feature>
<organism evidence="2 3">
    <name type="scientific">Agromyces cerinus subsp. cerinus</name>
    <dbReference type="NCBI Taxonomy" id="232089"/>
    <lineage>
        <taxon>Bacteria</taxon>
        <taxon>Bacillati</taxon>
        <taxon>Actinomycetota</taxon>
        <taxon>Actinomycetes</taxon>
        <taxon>Micrococcales</taxon>
        <taxon>Microbacteriaceae</taxon>
        <taxon>Agromyces</taxon>
    </lineage>
</organism>
<reference evidence="3" key="1">
    <citation type="submission" date="2016-11" db="EMBL/GenBank/DDBJ databases">
        <authorList>
            <person name="Varghese N."/>
            <person name="Submissions S."/>
        </authorList>
    </citation>
    <scope>NUCLEOTIDE SEQUENCE [LARGE SCALE GENOMIC DNA]</scope>
    <source>
        <strain evidence="3">DSM 8595</strain>
    </source>
</reference>
<feature type="transmembrane region" description="Helical" evidence="1">
    <location>
        <begin position="299"/>
        <end position="317"/>
    </location>
</feature>
<feature type="transmembrane region" description="Helical" evidence="1">
    <location>
        <begin position="170"/>
        <end position="189"/>
    </location>
</feature>
<proteinExistence type="predicted"/>
<feature type="transmembrane region" description="Helical" evidence="1">
    <location>
        <begin position="337"/>
        <end position="359"/>
    </location>
</feature>
<feature type="transmembrane region" description="Helical" evidence="1">
    <location>
        <begin position="78"/>
        <end position="100"/>
    </location>
</feature>
<name>A0A1N6HRD0_9MICO</name>
<protein>
    <submittedName>
        <fullName evidence="2">Uncharacterized protein</fullName>
    </submittedName>
</protein>
<sequence length="372" mass="38091">MSGRIARGALAVAVRLLPDARRERYREEWAADLRDAPAAGVSTAQLVAGAFGVVLRAPRSPEAFGVTQGALAGRRLRWAAAWSMAAVMLALGSFFTTPFLDGGAFGDLRSGVFVVVALIGGVGLVWLAAAMHGLLASRAPGLRWAVSLGVAVLAVPVLAVLSVALVPAMMLGGMLLGVAIAIFAAALPAETDPELRRTRPGLPARLGTRATAFVGAVVVLGGAAFAVVHILVWNPQSKVPALSLPEIYAQMADRGEPAGPSVAYALVWAATWVPLGLLFLATAVFGNRGILRRLDARRIARASLVAVVGIGFTQWVAGFSMGMSIADTFAVSGGDSAVSGLLLTAAATVAGVIVALRVLPPASVARSARAIA</sequence>
<keyword evidence="1" id="KW-1133">Transmembrane helix</keyword>
<evidence type="ECO:0000256" key="1">
    <source>
        <dbReference type="SAM" id="Phobius"/>
    </source>
</evidence>